<reference evidence="2" key="1">
    <citation type="journal article" date="2023" name="Nat. Commun.">
        <title>Diploid and tetraploid genomes of Acorus and the evolution of monocots.</title>
        <authorList>
            <person name="Ma L."/>
            <person name="Liu K.W."/>
            <person name="Li Z."/>
            <person name="Hsiao Y.Y."/>
            <person name="Qi Y."/>
            <person name="Fu T."/>
            <person name="Tang G.D."/>
            <person name="Zhang D."/>
            <person name="Sun W.H."/>
            <person name="Liu D.K."/>
            <person name="Li Y."/>
            <person name="Chen G.Z."/>
            <person name="Liu X.D."/>
            <person name="Liao X.Y."/>
            <person name="Jiang Y.T."/>
            <person name="Yu X."/>
            <person name="Hao Y."/>
            <person name="Huang J."/>
            <person name="Zhao X.W."/>
            <person name="Ke S."/>
            <person name="Chen Y.Y."/>
            <person name="Wu W.L."/>
            <person name="Hsu J.L."/>
            <person name="Lin Y.F."/>
            <person name="Huang M.D."/>
            <person name="Li C.Y."/>
            <person name="Huang L."/>
            <person name="Wang Z.W."/>
            <person name="Zhao X."/>
            <person name="Zhong W.Y."/>
            <person name="Peng D.H."/>
            <person name="Ahmad S."/>
            <person name="Lan S."/>
            <person name="Zhang J.S."/>
            <person name="Tsai W.C."/>
            <person name="Van de Peer Y."/>
            <person name="Liu Z.J."/>
        </authorList>
    </citation>
    <scope>NUCLEOTIDE SEQUENCE</scope>
    <source>
        <strain evidence="2">CP</strain>
    </source>
</reference>
<name>A0AAV9EC84_ACOCL</name>
<dbReference type="EMBL" id="JAUJYO010000008">
    <property type="protein sequence ID" value="KAK1311383.1"/>
    <property type="molecule type" value="Genomic_DNA"/>
</dbReference>
<gene>
    <name evidence="2" type="ORF">QJS10_CPA08g00663</name>
</gene>
<feature type="compositionally biased region" description="Polar residues" evidence="1">
    <location>
        <begin position="1"/>
        <end position="23"/>
    </location>
</feature>
<protein>
    <submittedName>
        <fullName evidence="2">Uncharacterized protein</fullName>
    </submittedName>
</protein>
<comment type="caution">
    <text evidence="2">The sequence shown here is derived from an EMBL/GenBank/DDBJ whole genome shotgun (WGS) entry which is preliminary data.</text>
</comment>
<keyword evidence="3" id="KW-1185">Reference proteome</keyword>
<dbReference type="Proteomes" id="UP001180020">
    <property type="component" value="Unassembled WGS sequence"/>
</dbReference>
<evidence type="ECO:0000313" key="2">
    <source>
        <dbReference type="EMBL" id="KAK1311383.1"/>
    </source>
</evidence>
<proteinExistence type="predicted"/>
<organism evidence="2 3">
    <name type="scientific">Acorus calamus</name>
    <name type="common">Sweet flag</name>
    <dbReference type="NCBI Taxonomy" id="4465"/>
    <lineage>
        <taxon>Eukaryota</taxon>
        <taxon>Viridiplantae</taxon>
        <taxon>Streptophyta</taxon>
        <taxon>Embryophyta</taxon>
        <taxon>Tracheophyta</taxon>
        <taxon>Spermatophyta</taxon>
        <taxon>Magnoliopsida</taxon>
        <taxon>Liliopsida</taxon>
        <taxon>Acoraceae</taxon>
        <taxon>Acorus</taxon>
    </lineage>
</organism>
<sequence length="155" mass="16941">MSFDISSPTQNFDMEAGQSSRTKITGGDGDVWAKLVPSNSSYSEVEIRSHETGVGYPPVVFFKKTKGTLAQCAMMVASPFSALYVIKYLALCLSLDLLLRNGCFSGWVRTSKGKHKENGYIVCTPMKFSLVSNIYCLVMSGDGGYLAKLFCVQAF</sequence>
<feature type="region of interest" description="Disordered" evidence="1">
    <location>
        <begin position="1"/>
        <end position="25"/>
    </location>
</feature>
<accession>A0AAV9EC84</accession>
<evidence type="ECO:0000256" key="1">
    <source>
        <dbReference type="SAM" id="MobiDB-lite"/>
    </source>
</evidence>
<dbReference type="AlphaFoldDB" id="A0AAV9EC84"/>
<reference evidence="2" key="2">
    <citation type="submission" date="2023-06" db="EMBL/GenBank/DDBJ databases">
        <authorList>
            <person name="Ma L."/>
            <person name="Liu K.-W."/>
            <person name="Li Z."/>
            <person name="Hsiao Y.-Y."/>
            <person name="Qi Y."/>
            <person name="Fu T."/>
            <person name="Tang G."/>
            <person name="Zhang D."/>
            <person name="Sun W.-H."/>
            <person name="Liu D.-K."/>
            <person name="Li Y."/>
            <person name="Chen G.-Z."/>
            <person name="Liu X.-D."/>
            <person name="Liao X.-Y."/>
            <person name="Jiang Y.-T."/>
            <person name="Yu X."/>
            <person name="Hao Y."/>
            <person name="Huang J."/>
            <person name="Zhao X.-W."/>
            <person name="Ke S."/>
            <person name="Chen Y.-Y."/>
            <person name="Wu W.-L."/>
            <person name="Hsu J.-L."/>
            <person name="Lin Y.-F."/>
            <person name="Huang M.-D."/>
            <person name="Li C.-Y."/>
            <person name="Huang L."/>
            <person name="Wang Z.-W."/>
            <person name="Zhao X."/>
            <person name="Zhong W.-Y."/>
            <person name="Peng D.-H."/>
            <person name="Ahmad S."/>
            <person name="Lan S."/>
            <person name="Zhang J.-S."/>
            <person name="Tsai W.-C."/>
            <person name="Van De Peer Y."/>
            <person name="Liu Z.-J."/>
        </authorList>
    </citation>
    <scope>NUCLEOTIDE SEQUENCE</scope>
    <source>
        <strain evidence="2">CP</strain>
        <tissue evidence="2">Leaves</tissue>
    </source>
</reference>
<evidence type="ECO:0000313" key="3">
    <source>
        <dbReference type="Proteomes" id="UP001180020"/>
    </source>
</evidence>